<evidence type="ECO:0000259" key="11">
    <source>
        <dbReference type="PROSITE" id="PS00434"/>
    </source>
</evidence>
<keyword evidence="4" id="KW-0805">Transcription regulation</keyword>
<dbReference type="PRINTS" id="PR00056">
    <property type="entry name" value="HSFDOMAIN"/>
</dbReference>
<dbReference type="Pfam" id="PF00447">
    <property type="entry name" value="HSF_DNA-bind"/>
    <property type="match status" value="1"/>
</dbReference>
<dbReference type="GO" id="GO:0000978">
    <property type="term" value="F:RNA polymerase II cis-regulatory region sequence-specific DNA binding"/>
    <property type="evidence" value="ECO:0007669"/>
    <property type="project" value="TreeGrafter"/>
</dbReference>
<evidence type="ECO:0000313" key="12">
    <source>
        <dbReference type="EMBL" id="MCL7046973.1"/>
    </source>
</evidence>
<keyword evidence="8" id="KW-0539">Nucleus</keyword>
<comment type="similarity">
    <text evidence="9">Belongs to the HSF family.</text>
</comment>
<evidence type="ECO:0000256" key="1">
    <source>
        <dbReference type="ARBA" id="ARBA00004123"/>
    </source>
</evidence>
<keyword evidence="13" id="KW-1185">Reference proteome</keyword>
<keyword evidence="10" id="KW-0175">Coiled coil</keyword>
<dbReference type="SUPFAM" id="SSF46785">
    <property type="entry name" value="Winged helix' DNA-binding domain"/>
    <property type="match status" value="1"/>
</dbReference>
<organism evidence="12 13">
    <name type="scientific">Papaver nudicaule</name>
    <name type="common">Iceland poppy</name>
    <dbReference type="NCBI Taxonomy" id="74823"/>
    <lineage>
        <taxon>Eukaryota</taxon>
        <taxon>Viridiplantae</taxon>
        <taxon>Streptophyta</taxon>
        <taxon>Embryophyta</taxon>
        <taxon>Tracheophyta</taxon>
        <taxon>Spermatophyta</taxon>
        <taxon>Magnoliopsida</taxon>
        <taxon>Ranunculales</taxon>
        <taxon>Papaveraceae</taxon>
        <taxon>Papaveroideae</taxon>
        <taxon>Papaver</taxon>
    </lineage>
</organism>
<keyword evidence="7" id="KW-0804">Transcription</keyword>
<dbReference type="PROSITE" id="PS00434">
    <property type="entry name" value="HSF_DOMAIN"/>
    <property type="match status" value="1"/>
</dbReference>
<dbReference type="PANTHER" id="PTHR10015:SF427">
    <property type="entry name" value="HEAT SHOCK FACTOR PROTEIN"/>
    <property type="match status" value="1"/>
</dbReference>
<dbReference type="InterPro" id="IPR000232">
    <property type="entry name" value="HSF_DNA-bd"/>
</dbReference>
<feature type="domain" description="HSF-type DNA-binding" evidence="11">
    <location>
        <begin position="69"/>
        <end position="93"/>
    </location>
</feature>
<keyword evidence="6" id="KW-0238">DNA-binding</keyword>
<dbReference type="GO" id="GO:0003700">
    <property type="term" value="F:DNA-binding transcription factor activity"/>
    <property type="evidence" value="ECO:0007669"/>
    <property type="project" value="InterPro"/>
</dbReference>
<evidence type="ECO:0000313" key="13">
    <source>
        <dbReference type="Proteomes" id="UP001177140"/>
    </source>
</evidence>
<gene>
    <name evidence="12" type="ORF">MKW94_012677</name>
</gene>
<evidence type="ECO:0000256" key="8">
    <source>
        <dbReference type="ARBA" id="ARBA00023242"/>
    </source>
</evidence>
<dbReference type="GO" id="GO:0034605">
    <property type="term" value="P:cellular response to heat"/>
    <property type="evidence" value="ECO:0007669"/>
    <property type="project" value="TreeGrafter"/>
</dbReference>
<proteinExistence type="inferred from homology"/>
<dbReference type="GO" id="GO:0006357">
    <property type="term" value="P:regulation of transcription by RNA polymerase II"/>
    <property type="evidence" value="ECO:0007669"/>
    <property type="project" value="TreeGrafter"/>
</dbReference>
<dbReference type="SMART" id="SM00415">
    <property type="entry name" value="HSF"/>
    <property type="match status" value="1"/>
</dbReference>
<comment type="subunit">
    <text evidence="2">Homotrimer.</text>
</comment>
<evidence type="ECO:0000256" key="9">
    <source>
        <dbReference type="RuleBase" id="RU004020"/>
    </source>
</evidence>
<accession>A0AA41VTL9</accession>
<dbReference type="GO" id="GO:0005634">
    <property type="term" value="C:nucleus"/>
    <property type="evidence" value="ECO:0007669"/>
    <property type="project" value="UniProtKB-SubCell"/>
</dbReference>
<protein>
    <recommendedName>
        <fullName evidence="11">HSF-type DNA-binding domain-containing protein</fullName>
    </recommendedName>
</protein>
<dbReference type="Proteomes" id="UP001177140">
    <property type="component" value="Unassembled WGS sequence"/>
</dbReference>
<evidence type="ECO:0000256" key="3">
    <source>
        <dbReference type="ARBA" id="ARBA00022553"/>
    </source>
</evidence>
<evidence type="ECO:0000256" key="7">
    <source>
        <dbReference type="ARBA" id="ARBA00023163"/>
    </source>
</evidence>
<keyword evidence="3" id="KW-0597">Phosphoprotein</keyword>
<comment type="subcellular location">
    <subcellularLocation>
        <location evidence="1">Nucleus</location>
    </subcellularLocation>
</comment>
<name>A0AA41VTL9_PAPNU</name>
<keyword evidence="5" id="KW-0346">Stress response</keyword>
<dbReference type="PANTHER" id="PTHR10015">
    <property type="entry name" value="HEAT SHOCK TRANSCRIPTION FACTOR"/>
    <property type="match status" value="1"/>
</dbReference>
<evidence type="ECO:0000256" key="6">
    <source>
        <dbReference type="ARBA" id="ARBA00023125"/>
    </source>
</evidence>
<dbReference type="EMBL" id="JAJJMA010287922">
    <property type="protein sequence ID" value="MCL7046973.1"/>
    <property type="molecule type" value="Genomic_DNA"/>
</dbReference>
<dbReference type="AlphaFoldDB" id="A0AA41VTL9"/>
<evidence type="ECO:0000256" key="2">
    <source>
        <dbReference type="ARBA" id="ARBA00011233"/>
    </source>
</evidence>
<dbReference type="Gene3D" id="1.10.10.10">
    <property type="entry name" value="Winged helix-like DNA-binding domain superfamily/Winged helix DNA-binding domain"/>
    <property type="match status" value="1"/>
</dbReference>
<reference evidence="12" key="1">
    <citation type="submission" date="2022-03" db="EMBL/GenBank/DDBJ databases">
        <title>A functionally conserved STORR gene fusion in Papaver species that diverged 16.8 million years ago.</title>
        <authorList>
            <person name="Catania T."/>
        </authorList>
    </citation>
    <scope>NUCLEOTIDE SEQUENCE</scope>
    <source>
        <strain evidence="12">S-191538</strain>
    </source>
</reference>
<evidence type="ECO:0000256" key="4">
    <source>
        <dbReference type="ARBA" id="ARBA00023015"/>
    </source>
</evidence>
<feature type="coiled-coil region" evidence="10">
    <location>
        <begin position="146"/>
        <end position="173"/>
    </location>
</feature>
<evidence type="ECO:0000256" key="10">
    <source>
        <dbReference type="SAM" id="Coils"/>
    </source>
</evidence>
<dbReference type="FunFam" id="1.10.10.10:FF:000037">
    <property type="entry name" value="Heat stress transcription factor B-4"/>
    <property type="match status" value="1"/>
</dbReference>
<sequence length="552" mass="61176">MEGFQNNTTTTARMPPIADNLNWDSSVIPFLRKTYEMVDNPSTNSVISWGPSNNSLVIWNKPEFERDVLPGKFKHNNFTSFVRQLNHYGFRKVDPDGWEYAHERFLRGQKHLLMTISNSKRKCVNVLQEQPQGQSSAAGACVEVGKVGLEDEIERLKQEKYDLMRELVRLRQKQQSTDHQLQTLGQRLQGMENRQQQMISFLAKAMQSPGFLAQLVQQQNDYSRRIVGVSKKRRLPTHVDNASDGQIIKYQPLLNEAAQAMLMQLNLASPSHRLNVGPNVDSILIDDIPAPSSTQLDSGNRISGVTLSEVAPTSGHSLLPASSGYLGMRPSAAISEIQSSGVETDRLTTTTSPWPGMSKLAALEEELMQDMGLENEGIEIPSYSGMRPSAAISEIQPSGAETDTLTTTTSPWPDTSTLDALEEEFAGYPDMQDMGLENQGIEIPGADFVCHGTGNGEVFNDLLGADYTISPLESGQFSTDLDVEDMLVDGYTNKLPGINDSFWEQFLPVSHLSLGTAENNDAHQQQHQNGWNNMDQFTQQMGLLTPEIDVAV</sequence>
<evidence type="ECO:0000256" key="5">
    <source>
        <dbReference type="ARBA" id="ARBA00023016"/>
    </source>
</evidence>
<dbReference type="InterPro" id="IPR036390">
    <property type="entry name" value="WH_DNA-bd_sf"/>
</dbReference>
<comment type="caution">
    <text evidence="12">The sequence shown here is derived from an EMBL/GenBank/DDBJ whole genome shotgun (WGS) entry which is preliminary data.</text>
</comment>
<dbReference type="InterPro" id="IPR036388">
    <property type="entry name" value="WH-like_DNA-bd_sf"/>
</dbReference>